<gene>
    <name evidence="15" type="primary">motA</name>
    <name evidence="15" type="ORF">GQ588_07875</name>
</gene>
<evidence type="ECO:0000256" key="7">
    <source>
        <dbReference type="ARBA" id="ARBA00022779"/>
    </source>
</evidence>
<dbReference type="Proteomes" id="UP000430508">
    <property type="component" value="Chromosome"/>
</dbReference>
<dbReference type="GO" id="GO:1902600">
    <property type="term" value="P:proton transmembrane transport"/>
    <property type="evidence" value="ECO:0007669"/>
    <property type="project" value="UniProtKB-KW"/>
</dbReference>
<evidence type="ECO:0000256" key="8">
    <source>
        <dbReference type="ARBA" id="ARBA00022781"/>
    </source>
</evidence>
<dbReference type="GO" id="GO:0005886">
    <property type="term" value="C:plasma membrane"/>
    <property type="evidence" value="ECO:0007669"/>
    <property type="project" value="UniProtKB-SubCell"/>
</dbReference>
<dbReference type="RefSeq" id="WP_158208245.1">
    <property type="nucleotide sequence ID" value="NZ_CP046996.1"/>
</dbReference>
<evidence type="ECO:0000256" key="12">
    <source>
        <dbReference type="SAM" id="Phobius"/>
    </source>
</evidence>
<evidence type="ECO:0000259" key="14">
    <source>
        <dbReference type="Pfam" id="PF20560"/>
    </source>
</evidence>
<sequence>MDIFLIIGIVVGALAVVVGMIVKGANVAVLLNPAAAIIILIGTTAAVMNSFPRKEFLNIPKVLAALFREKQPYDAVSLIELITDMAMTARKDGLLSLEQTIMEIEDRYLQKGLSLVVDGLEHDYIQEIMEMEIDNMEDRHRANASIFSAAGSYAPTLGVLGAVVGLIGALGNLNDTEKLGHMIAAAFVATLFGIFLGYVVCHPMASRLKRKSAAETKNMRIIVEGVLALQAGENPSSIKVRLTGMLDPKERKILEEKEKNKQGSGE</sequence>
<keyword evidence="9 12" id="KW-1133">Transmembrane helix</keyword>
<evidence type="ECO:0000256" key="9">
    <source>
        <dbReference type="ARBA" id="ARBA00022989"/>
    </source>
</evidence>
<feature type="transmembrane region" description="Helical" evidence="12">
    <location>
        <begin position="29"/>
        <end position="51"/>
    </location>
</feature>
<keyword evidence="5" id="KW-0145">Chemotaxis</keyword>
<dbReference type="GO" id="GO:0071978">
    <property type="term" value="P:bacterial-type flagellum-dependent swarming motility"/>
    <property type="evidence" value="ECO:0007669"/>
    <property type="project" value="InterPro"/>
</dbReference>
<keyword evidence="11 12" id="KW-0472">Membrane</keyword>
<feature type="domain" description="MotA/TolQ/ExbB proton channel" evidence="13">
    <location>
        <begin position="103"/>
        <end position="220"/>
    </location>
</feature>
<protein>
    <submittedName>
        <fullName evidence="15">Flagellar motor stator protein MotA</fullName>
    </submittedName>
</protein>
<reference evidence="15 16" key="1">
    <citation type="submission" date="2019-12" db="EMBL/GenBank/DDBJ databases">
        <title>Sequence classification of anaerobic respiratory reductive dehalogenases: First we see many, then we see few.</title>
        <authorList>
            <person name="Molenda O."/>
            <person name="Puentes Jacome L.A."/>
            <person name="Cao X."/>
            <person name="Nesbo C.L."/>
            <person name="Tang S."/>
            <person name="Morson N."/>
            <person name="Patron J."/>
            <person name="Lomheim L."/>
            <person name="Wishart D.S."/>
            <person name="Edwards E.A."/>
        </authorList>
    </citation>
    <scope>NUCLEOTIDE SEQUENCE [LARGE SCALE GENOMIC DNA]</scope>
    <source>
        <strain evidence="15 16">12DCA</strain>
    </source>
</reference>
<evidence type="ECO:0000256" key="6">
    <source>
        <dbReference type="ARBA" id="ARBA00022692"/>
    </source>
</evidence>
<comment type="similarity">
    <text evidence="2">Belongs to the MotA family.</text>
</comment>
<dbReference type="InterPro" id="IPR000540">
    <property type="entry name" value="Flag_MotA_CS"/>
</dbReference>
<dbReference type="InterPro" id="IPR047055">
    <property type="entry name" value="MotA-like"/>
</dbReference>
<feature type="transmembrane region" description="Helical" evidence="12">
    <location>
        <begin position="182"/>
        <end position="201"/>
    </location>
</feature>
<comment type="subcellular location">
    <subcellularLocation>
        <location evidence="1">Cell membrane</location>
        <topology evidence="1">Multi-pass membrane protein</topology>
    </subcellularLocation>
</comment>
<evidence type="ECO:0000256" key="3">
    <source>
        <dbReference type="ARBA" id="ARBA00022448"/>
    </source>
</evidence>
<dbReference type="AlphaFoldDB" id="A0A857DIC9"/>
<dbReference type="InterPro" id="IPR002898">
    <property type="entry name" value="MotA_ExbB_proton_chnl"/>
</dbReference>
<feature type="transmembrane region" description="Helical" evidence="12">
    <location>
        <begin position="146"/>
        <end position="170"/>
    </location>
</feature>
<keyword evidence="15" id="KW-0282">Flagellum</keyword>
<dbReference type="NCBIfam" id="NF005997">
    <property type="entry name" value="PRK08124.1"/>
    <property type="match status" value="1"/>
</dbReference>
<evidence type="ECO:0000256" key="2">
    <source>
        <dbReference type="ARBA" id="ARBA00008038"/>
    </source>
</evidence>
<evidence type="ECO:0000256" key="1">
    <source>
        <dbReference type="ARBA" id="ARBA00004651"/>
    </source>
</evidence>
<name>A0A857DIC9_9FIRM</name>
<keyword evidence="7" id="KW-0283">Flagellar rotation</keyword>
<dbReference type="GO" id="GO:0006935">
    <property type="term" value="P:chemotaxis"/>
    <property type="evidence" value="ECO:0007669"/>
    <property type="project" value="UniProtKB-KW"/>
</dbReference>
<keyword evidence="15" id="KW-0969">Cilium</keyword>
<evidence type="ECO:0000313" key="16">
    <source>
        <dbReference type="Proteomes" id="UP000430508"/>
    </source>
</evidence>
<keyword evidence="4" id="KW-1003">Cell membrane</keyword>
<keyword evidence="10" id="KW-0406">Ion transport</keyword>
<dbReference type="Pfam" id="PF20560">
    <property type="entry name" value="MotA_N"/>
    <property type="match status" value="1"/>
</dbReference>
<dbReference type="PROSITE" id="PS01307">
    <property type="entry name" value="MOTA"/>
    <property type="match status" value="1"/>
</dbReference>
<organism evidence="15 16">
    <name type="scientific">Dehalobacter restrictus</name>
    <dbReference type="NCBI Taxonomy" id="55583"/>
    <lineage>
        <taxon>Bacteria</taxon>
        <taxon>Bacillati</taxon>
        <taxon>Bacillota</taxon>
        <taxon>Clostridia</taxon>
        <taxon>Eubacteriales</taxon>
        <taxon>Desulfitobacteriaceae</taxon>
        <taxon>Dehalobacter</taxon>
    </lineage>
</organism>
<keyword evidence="15" id="KW-0966">Cell projection</keyword>
<keyword evidence="8" id="KW-0375">Hydrogen ion transport</keyword>
<evidence type="ECO:0000256" key="11">
    <source>
        <dbReference type="ARBA" id="ARBA00023136"/>
    </source>
</evidence>
<evidence type="ECO:0000259" key="13">
    <source>
        <dbReference type="Pfam" id="PF01618"/>
    </source>
</evidence>
<evidence type="ECO:0000256" key="10">
    <source>
        <dbReference type="ARBA" id="ARBA00023065"/>
    </source>
</evidence>
<keyword evidence="3" id="KW-0813">Transport</keyword>
<evidence type="ECO:0000256" key="5">
    <source>
        <dbReference type="ARBA" id="ARBA00022500"/>
    </source>
</evidence>
<dbReference type="InterPro" id="IPR046786">
    <property type="entry name" value="MotA_N"/>
</dbReference>
<dbReference type="PANTHER" id="PTHR30433:SF3">
    <property type="entry name" value="MOTILITY PROTEIN A"/>
    <property type="match status" value="1"/>
</dbReference>
<dbReference type="PANTHER" id="PTHR30433">
    <property type="entry name" value="CHEMOTAXIS PROTEIN MOTA"/>
    <property type="match status" value="1"/>
</dbReference>
<dbReference type="Pfam" id="PF01618">
    <property type="entry name" value="MotA_ExbB"/>
    <property type="match status" value="1"/>
</dbReference>
<feature type="domain" description="Motility protein A N-terminal" evidence="14">
    <location>
        <begin position="6"/>
        <end position="93"/>
    </location>
</feature>
<dbReference type="EMBL" id="CP046996">
    <property type="protein sequence ID" value="QHA00553.1"/>
    <property type="molecule type" value="Genomic_DNA"/>
</dbReference>
<evidence type="ECO:0000256" key="4">
    <source>
        <dbReference type="ARBA" id="ARBA00022475"/>
    </source>
</evidence>
<proteinExistence type="inferred from homology"/>
<evidence type="ECO:0000313" key="15">
    <source>
        <dbReference type="EMBL" id="QHA00553.1"/>
    </source>
</evidence>
<accession>A0A857DIC9</accession>
<keyword evidence="6 12" id="KW-0812">Transmembrane</keyword>